<dbReference type="SMART" id="SM00437">
    <property type="entry name" value="TOP1Ac"/>
    <property type="match status" value="1"/>
</dbReference>
<evidence type="ECO:0000256" key="4">
    <source>
        <dbReference type="ARBA" id="ARBA00023029"/>
    </source>
</evidence>
<evidence type="ECO:0000256" key="5">
    <source>
        <dbReference type="ARBA" id="ARBA00023125"/>
    </source>
</evidence>
<name>A0A6C0ESM3_9ZZZZ</name>
<keyword evidence="6" id="KW-0413">Isomerase</keyword>
<evidence type="ECO:0000259" key="7">
    <source>
        <dbReference type="PROSITE" id="PS50880"/>
    </source>
</evidence>
<dbReference type="PANTHER" id="PTHR42785:SF1">
    <property type="entry name" value="DNA TOPOISOMERASE"/>
    <property type="match status" value="1"/>
</dbReference>
<dbReference type="InterPro" id="IPR000380">
    <property type="entry name" value="Topo_IA"/>
</dbReference>
<reference evidence="9" key="1">
    <citation type="journal article" date="2020" name="Nature">
        <title>Giant virus diversity and host interactions through global metagenomics.</title>
        <authorList>
            <person name="Schulz F."/>
            <person name="Roux S."/>
            <person name="Paez-Espino D."/>
            <person name="Jungbluth S."/>
            <person name="Walsh D.A."/>
            <person name="Denef V.J."/>
            <person name="McMahon K.D."/>
            <person name="Konstantinidis K.T."/>
            <person name="Eloe-Fadrosh E.A."/>
            <person name="Kyrpides N.C."/>
            <person name="Woyke T."/>
        </authorList>
    </citation>
    <scope>NUCLEOTIDE SEQUENCE</scope>
    <source>
        <strain evidence="9">GVMAG-M-3300009155-48</strain>
    </source>
</reference>
<dbReference type="InterPro" id="IPR013825">
    <property type="entry name" value="Topo_IA_cen_sub2"/>
</dbReference>
<dbReference type="Gene3D" id="3.40.50.140">
    <property type="match status" value="1"/>
</dbReference>
<dbReference type="InterPro" id="IPR023405">
    <property type="entry name" value="Topo_IA_core_domain"/>
</dbReference>
<dbReference type="Gene3D" id="1.10.460.10">
    <property type="entry name" value="Topoisomerase I, domain 2"/>
    <property type="match status" value="2"/>
</dbReference>
<dbReference type="InterPro" id="IPR013826">
    <property type="entry name" value="Topo_IA_cen_sub3"/>
</dbReference>
<dbReference type="SMART" id="SM00493">
    <property type="entry name" value="TOPRIM"/>
    <property type="match status" value="1"/>
</dbReference>
<dbReference type="PANTHER" id="PTHR42785">
    <property type="entry name" value="DNA TOPOISOMERASE, TYPE IA, CORE"/>
    <property type="match status" value="1"/>
</dbReference>
<dbReference type="Pfam" id="PF13368">
    <property type="entry name" value="Toprim_C_rpt"/>
    <property type="match status" value="1"/>
</dbReference>
<evidence type="ECO:0000256" key="2">
    <source>
        <dbReference type="ARBA" id="ARBA00009446"/>
    </source>
</evidence>
<dbReference type="InterPro" id="IPR013497">
    <property type="entry name" value="Topo_IA_cen"/>
</dbReference>
<feature type="domain" description="Toprim" evidence="7">
    <location>
        <begin position="36"/>
        <end position="141"/>
    </location>
</feature>
<keyword evidence="4" id="KW-0799">Topoisomerase</keyword>
<dbReference type="PROSITE" id="PS50880">
    <property type="entry name" value="TOPRIM"/>
    <property type="match status" value="1"/>
</dbReference>
<dbReference type="EC" id="5.6.2.1" evidence="3"/>
<dbReference type="Gene3D" id="1.10.290.10">
    <property type="entry name" value="Topoisomerase I, domain 4"/>
    <property type="match status" value="1"/>
</dbReference>
<comment type="similarity">
    <text evidence="2">Belongs to the type IA topoisomerase family.</text>
</comment>
<dbReference type="InterPro" id="IPR013824">
    <property type="entry name" value="Topo_IA_cen_sub1"/>
</dbReference>
<dbReference type="SMART" id="SM00436">
    <property type="entry name" value="TOP1Bc"/>
    <property type="match status" value="1"/>
</dbReference>
<dbReference type="PRINTS" id="PR00417">
    <property type="entry name" value="PRTPISMRASEI"/>
</dbReference>
<evidence type="ECO:0000259" key="8">
    <source>
        <dbReference type="PROSITE" id="PS52039"/>
    </source>
</evidence>
<protein>
    <recommendedName>
        <fullName evidence="3">DNA topoisomerase</fullName>
        <ecNumber evidence="3">5.6.2.1</ecNumber>
    </recommendedName>
</protein>
<accession>A0A6C0ESM3</accession>
<dbReference type="GO" id="GO:0003677">
    <property type="term" value="F:DNA binding"/>
    <property type="evidence" value="ECO:0007669"/>
    <property type="project" value="UniProtKB-KW"/>
</dbReference>
<keyword evidence="5" id="KW-0238">DNA-binding</keyword>
<dbReference type="InterPro" id="IPR006171">
    <property type="entry name" value="TOPRIM_dom"/>
</dbReference>
<dbReference type="PROSITE" id="PS52039">
    <property type="entry name" value="TOPO_IA_2"/>
    <property type="match status" value="1"/>
</dbReference>
<evidence type="ECO:0000313" key="9">
    <source>
        <dbReference type="EMBL" id="QHT31732.1"/>
    </source>
</evidence>
<dbReference type="InterPro" id="IPR003602">
    <property type="entry name" value="Topo_IA_DNA-bd_dom"/>
</dbReference>
<dbReference type="Gene3D" id="2.70.20.10">
    <property type="entry name" value="Topoisomerase I, domain 3"/>
    <property type="match status" value="1"/>
</dbReference>
<evidence type="ECO:0000256" key="3">
    <source>
        <dbReference type="ARBA" id="ARBA00012891"/>
    </source>
</evidence>
<comment type="catalytic activity">
    <reaction evidence="1">
        <text>ATP-independent breakage of single-stranded DNA, followed by passage and rejoining.</text>
        <dbReference type="EC" id="5.6.2.1"/>
    </reaction>
</comment>
<sequence>MSILFDFGCIQEKGKKGKIYKNAKYTIENFSSDSAKYLIIVESPSKCSTIESLLGPQFKCIPTFGHLFFIPSLKHIYPDFSSTLNIKPASFKHFEFLKYAISLFQVDNIFIATDFDREGDAIAYHLYRSFNIYKRFIFKEISKTALEYAFANWHDFRSFTPYSQHARTMIDIIIGHLVSPLLWKFIYNNKKDSGLSAGRCQTPALRLIYDNELNNTNSFDMKYKIHASFFNKNTPFVLNHVFDEEEKVVEFLEKSKVFEHFLDLGSPKETKKHAPEPFNTSCLLQTASQILHYSPKETMELCQQLYQAGHITYIRTENKKYSTEFLEKAKTFILNKWENEKYLGDFSKIKNTNDNNPHEAIRVTYIDKQFVLGLEGKLATLYKLIWNNTVQSCMPDAVYNNVEAFISAPDSYKYKYTIEIPIFLGWKKLCEKNDDMTDSQNNESGQLLYFQSIMSKRSPIQYNFINSTISVQNKHTYYNESSLIKKLEDLGIGRPSTFSLLIETIQERGYVKKCDLPGELIEFNEYKLTNTLIEKTKIEKVFGNEKNKLVIQPIGILAIEFLIKHFDHLFSYDYTREIEEYLDKIENNNLGENDEWFSICKKCKTEIEECTKPLKKMKKQTYKINDEYELLFHKFGASLRKQLENGEMEYKTVNPKIKLDINKLQKGEYTLDDLIEIKNDYLGKYEEHDIFIKNGKYGPYVQWGINKKSIKDINKPLNAIVLDDIVKMLQNPTIEEPDTNENKDASRRPPQIQSKTVLRVLNSDFTIRKGKFGPYIYYQAAGMKKPSFFQIGKYKKNYATCNTKELIEWIVTTYINKE</sequence>
<evidence type="ECO:0000256" key="1">
    <source>
        <dbReference type="ARBA" id="ARBA00000213"/>
    </source>
</evidence>
<dbReference type="AlphaFoldDB" id="A0A6C0ESM3"/>
<feature type="domain" description="Topo IA-type catalytic" evidence="8">
    <location>
        <begin position="157"/>
        <end position="608"/>
    </location>
</feature>
<dbReference type="InterPro" id="IPR023406">
    <property type="entry name" value="Topo_IA_AS"/>
</dbReference>
<dbReference type="EMBL" id="MN738925">
    <property type="protein sequence ID" value="QHT31732.1"/>
    <property type="molecule type" value="Genomic_DNA"/>
</dbReference>
<dbReference type="GO" id="GO:0006265">
    <property type="term" value="P:DNA topological change"/>
    <property type="evidence" value="ECO:0007669"/>
    <property type="project" value="InterPro"/>
</dbReference>
<proteinExistence type="inferred from homology"/>
<dbReference type="Pfam" id="PF01131">
    <property type="entry name" value="Topoisom_bac"/>
    <property type="match status" value="1"/>
</dbReference>
<dbReference type="PROSITE" id="PS00396">
    <property type="entry name" value="TOPO_IA_1"/>
    <property type="match status" value="1"/>
</dbReference>
<dbReference type="GO" id="GO:0003917">
    <property type="term" value="F:DNA topoisomerase type I (single strand cut, ATP-independent) activity"/>
    <property type="evidence" value="ECO:0007669"/>
    <property type="project" value="UniProtKB-EC"/>
</dbReference>
<dbReference type="SUPFAM" id="SSF56712">
    <property type="entry name" value="Prokaryotic type I DNA topoisomerase"/>
    <property type="match status" value="1"/>
</dbReference>
<evidence type="ECO:0000256" key="6">
    <source>
        <dbReference type="ARBA" id="ARBA00023235"/>
    </source>
</evidence>
<dbReference type="InterPro" id="IPR025589">
    <property type="entry name" value="Toprim_C_rpt"/>
</dbReference>
<organism evidence="9">
    <name type="scientific">viral metagenome</name>
    <dbReference type="NCBI Taxonomy" id="1070528"/>
    <lineage>
        <taxon>unclassified sequences</taxon>
        <taxon>metagenomes</taxon>
        <taxon>organismal metagenomes</taxon>
    </lineage>
</organism>
<dbReference type="InterPro" id="IPR003601">
    <property type="entry name" value="Topo_IA_2"/>
</dbReference>
<dbReference type="Pfam" id="PF01751">
    <property type="entry name" value="Toprim"/>
    <property type="match status" value="1"/>
</dbReference>